<comment type="subcellular location">
    <subcellularLocation>
        <location evidence="1">Cytoplasm</location>
    </subcellularLocation>
</comment>
<feature type="domain" description="Enolpyruvate transferase" evidence="16">
    <location>
        <begin position="8"/>
        <end position="410"/>
    </location>
</feature>
<dbReference type="GO" id="GO:0051301">
    <property type="term" value="P:cell division"/>
    <property type="evidence" value="ECO:0007669"/>
    <property type="project" value="UniProtKB-KW"/>
</dbReference>
<evidence type="ECO:0000256" key="10">
    <source>
        <dbReference type="ARBA" id="ARBA00038367"/>
    </source>
</evidence>
<gene>
    <name evidence="17" type="ORF">KC571_02490</name>
</gene>
<evidence type="ECO:0000256" key="7">
    <source>
        <dbReference type="ARBA" id="ARBA00022984"/>
    </source>
</evidence>
<reference evidence="17" key="1">
    <citation type="submission" date="2020-04" db="EMBL/GenBank/DDBJ databases">
        <authorList>
            <person name="Zhang T."/>
        </authorList>
    </citation>
    <scope>NUCLEOTIDE SEQUENCE</scope>
    <source>
        <strain evidence="17">HKST-UBA01</strain>
    </source>
</reference>
<dbReference type="GO" id="GO:0005737">
    <property type="term" value="C:cytoplasm"/>
    <property type="evidence" value="ECO:0007669"/>
    <property type="project" value="UniProtKB-SubCell"/>
</dbReference>
<comment type="similarity">
    <text evidence="10">Belongs to the EPSP synthase family. MurA subfamily.</text>
</comment>
<evidence type="ECO:0000256" key="14">
    <source>
        <dbReference type="ARBA" id="ARBA00042842"/>
    </source>
</evidence>
<keyword evidence="5" id="KW-0808">Transferase</keyword>
<dbReference type="SUPFAM" id="SSF55205">
    <property type="entry name" value="EPT/RTPC-like"/>
    <property type="match status" value="1"/>
</dbReference>
<evidence type="ECO:0000256" key="4">
    <source>
        <dbReference type="ARBA" id="ARBA00022618"/>
    </source>
</evidence>
<dbReference type="Proteomes" id="UP000701698">
    <property type="component" value="Unassembled WGS sequence"/>
</dbReference>
<keyword evidence="8" id="KW-0131">Cell cycle</keyword>
<keyword evidence="6" id="KW-0133">Cell shape</keyword>
<comment type="catalytic activity">
    <reaction evidence="15">
        <text>phosphoenolpyruvate + UDP-N-acetyl-alpha-D-glucosamine = UDP-N-acetyl-3-O-(1-carboxyvinyl)-alpha-D-glucosamine + phosphate</text>
        <dbReference type="Rhea" id="RHEA:18681"/>
        <dbReference type="ChEBI" id="CHEBI:43474"/>
        <dbReference type="ChEBI" id="CHEBI:57705"/>
        <dbReference type="ChEBI" id="CHEBI:58702"/>
        <dbReference type="ChEBI" id="CHEBI:68483"/>
        <dbReference type="EC" id="2.5.1.7"/>
    </reaction>
</comment>
<evidence type="ECO:0000256" key="9">
    <source>
        <dbReference type="ARBA" id="ARBA00023316"/>
    </source>
</evidence>
<dbReference type="InterPro" id="IPR050068">
    <property type="entry name" value="MurA_subfamily"/>
</dbReference>
<evidence type="ECO:0000256" key="15">
    <source>
        <dbReference type="ARBA" id="ARBA00047527"/>
    </source>
</evidence>
<dbReference type="InterPro" id="IPR013792">
    <property type="entry name" value="RNA3'P_cycl/enolpyr_Trfase_a/b"/>
</dbReference>
<dbReference type="AlphaFoldDB" id="A0A955RPH7"/>
<comment type="pathway">
    <text evidence="2">Cell wall biogenesis; peptidoglycan biosynthesis.</text>
</comment>
<dbReference type="GO" id="GO:0008360">
    <property type="term" value="P:regulation of cell shape"/>
    <property type="evidence" value="ECO:0007669"/>
    <property type="project" value="UniProtKB-KW"/>
</dbReference>
<evidence type="ECO:0000256" key="13">
    <source>
        <dbReference type="ARBA" id="ARBA00042443"/>
    </source>
</evidence>
<evidence type="ECO:0000256" key="1">
    <source>
        <dbReference type="ARBA" id="ARBA00004496"/>
    </source>
</evidence>
<sequence length="420" mass="45862">MPNTYVITGGKPVKGEITIGGSTQLASYMLAASILASEPVKIKNLPQTTEIDSMLECLKFLGVAIHQEKSETVIDASTITTKAIPANFIDSTARNLLFWGAIFARFARASIGESNKRTGIITQLLGDLSSLFGEEITFSDGYATLQNPVRLSDFRLADNSELISAVVVLLSILGNQSITLHGISEDPEITRLLDILIEMGANIELSDNQTVQITGVAKLKGTTVSLDPDKDELAFWVMLVLGTTGDVVFQETNTKVVVPLTSKLTRMGVKYKIEGTSLHVWLSDKKGLNPLDIHSREYPGFDTVWACWLTVVLTQIDGVSEIRFSKKPMYVEKLLEGLKKFGAEVNLHSSEEDTVLEIFGPTKLKAFDEIFNISEAAISMLLAASISDGVVTLTCEQDLSAIFEDFFEKLQTIGISIKSL</sequence>
<dbReference type="EMBL" id="JAGQKX010000052">
    <property type="protein sequence ID" value="MCA9390249.1"/>
    <property type="molecule type" value="Genomic_DNA"/>
</dbReference>
<dbReference type="InterPro" id="IPR001986">
    <property type="entry name" value="Enolpyruvate_Tfrase_dom"/>
</dbReference>
<protein>
    <recommendedName>
        <fullName evidence="12">UDP-N-acetylglucosamine 1-carboxyvinyltransferase</fullName>
        <ecNumber evidence="11">2.5.1.7</ecNumber>
    </recommendedName>
    <alternativeName>
        <fullName evidence="13">Enoylpyruvate transferase</fullName>
    </alternativeName>
    <alternativeName>
        <fullName evidence="14">UDP-N-acetylglucosamine enolpyruvyl transferase</fullName>
    </alternativeName>
</protein>
<evidence type="ECO:0000259" key="16">
    <source>
        <dbReference type="Pfam" id="PF00275"/>
    </source>
</evidence>
<dbReference type="EC" id="2.5.1.7" evidence="11"/>
<keyword evidence="9" id="KW-0961">Cell wall biogenesis/degradation</keyword>
<keyword evidence="4" id="KW-0132">Cell division</keyword>
<evidence type="ECO:0000256" key="5">
    <source>
        <dbReference type="ARBA" id="ARBA00022679"/>
    </source>
</evidence>
<dbReference type="Pfam" id="PF00275">
    <property type="entry name" value="EPSP_synthase"/>
    <property type="match status" value="1"/>
</dbReference>
<proteinExistence type="inferred from homology"/>
<dbReference type="GO" id="GO:0009252">
    <property type="term" value="P:peptidoglycan biosynthetic process"/>
    <property type="evidence" value="ECO:0007669"/>
    <property type="project" value="UniProtKB-KW"/>
</dbReference>
<evidence type="ECO:0000256" key="11">
    <source>
        <dbReference type="ARBA" id="ARBA00039108"/>
    </source>
</evidence>
<name>A0A955RPH7_UNCKA</name>
<keyword evidence="3" id="KW-0963">Cytoplasm</keyword>
<keyword evidence="7" id="KW-0573">Peptidoglycan synthesis</keyword>
<evidence type="ECO:0000256" key="12">
    <source>
        <dbReference type="ARBA" id="ARBA00039754"/>
    </source>
</evidence>
<organism evidence="17 18">
    <name type="scientific">candidate division WWE3 bacterium</name>
    <dbReference type="NCBI Taxonomy" id="2053526"/>
    <lineage>
        <taxon>Bacteria</taxon>
        <taxon>Katanobacteria</taxon>
    </lineage>
</organism>
<dbReference type="GO" id="GO:0008760">
    <property type="term" value="F:UDP-N-acetylglucosamine 1-carboxyvinyltransferase activity"/>
    <property type="evidence" value="ECO:0007669"/>
    <property type="project" value="UniProtKB-EC"/>
</dbReference>
<dbReference type="PANTHER" id="PTHR43783">
    <property type="entry name" value="UDP-N-ACETYLGLUCOSAMINE 1-CARBOXYVINYLTRANSFERASE"/>
    <property type="match status" value="1"/>
</dbReference>
<dbReference type="PANTHER" id="PTHR43783:SF1">
    <property type="entry name" value="UDP-N-ACETYLGLUCOSAMINE 1-CARBOXYVINYLTRANSFERASE"/>
    <property type="match status" value="1"/>
</dbReference>
<evidence type="ECO:0000256" key="8">
    <source>
        <dbReference type="ARBA" id="ARBA00023306"/>
    </source>
</evidence>
<evidence type="ECO:0000256" key="6">
    <source>
        <dbReference type="ARBA" id="ARBA00022960"/>
    </source>
</evidence>
<evidence type="ECO:0000313" key="17">
    <source>
        <dbReference type="EMBL" id="MCA9390249.1"/>
    </source>
</evidence>
<comment type="caution">
    <text evidence="17">The sequence shown here is derived from an EMBL/GenBank/DDBJ whole genome shotgun (WGS) entry which is preliminary data.</text>
</comment>
<accession>A0A955RPH7</accession>
<dbReference type="InterPro" id="IPR036968">
    <property type="entry name" value="Enolpyruvate_Tfrase_sf"/>
</dbReference>
<evidence type="ECO:0000313" key="18">
    <source>
        <dbReference type="Proteomes" id="UP000701698"/>
    </source>
</evidence>
<evidence type="ECO:0000256" key="3">
    <source>
        <dbReference type="ARBA" id="ARBA00022490"/>
    </source>
</evidence>
<reference evidence="17" key="2">
    <citation type="journal article" date="2021" name="Microbiome">
        <title>Successional dynamics and alternative stable states in a saline activated sludge microbial community over 9 years.</title>
        <authorList>
            <person name="Wang Y."/>
            <person name="Ye J."/>
            <person name="Ju F."/>
            <person name="Liu L."/>
            <person name="Boyd J.A."/>
            <person name="Deng Y."/>
            <person name="Parks D.H."/>
            <person name="Jiang X."/>
            <person name="Yin X."/>
            <person name="Woodcroft B.J."/>
            <person name="Tyson G.W."/>
            <person name="Hugenholtz P."/>
            <person name="Polz M.F."/>
            <person name="Zhang T."/>
        </authorList>
    </citation>
    <scope>NUCLEOTIDE SEQUENCE</scope>
    <source>
        <strain evidence="17">HKST-UBA01</strain>
    </source>
</reference>
<evidence type="ECO:0000256" key="2">
    <source>
        <dbReference type="ARBA" id="ARBA00004752"/>
    </source>
</evidence>
<dbReference type="GO" id="GO:0071555">
    <property type="term" value="P:cell wall organization"/>
    <property type="evidence" value="ECO:0007669"/>
    <property type="project" value="UniProtKB-KW"/>
</dbReference>
<dbReference type="Gene3D" id="3.65.10.10">
    <property type="entry name" value="Enolpyruvate transferase domain"/>
    <property type="match status" value="2"/>
</dbReference>